<feature type="compositionally biased region" description="Basic residues" evidence="1">
    <location>
        <begin position="228"/>
        <end position="237"/>
    </location>
</feature>
<proteinExistence type="predicted"/>
<keyword evidence="3" id="KW-1185">Reference proteome</keyword>
<feature type="region of interest" description="Disordered" evidence="1">
    <location>
        <begin position="35"/>
        <end position="167"/>
    </location>
</feature>
<accession>A0AAP0RI80</accession>
<gene>
    <name evidence="2" type="ORF">L1049_027962</name>
</gene>
<dbReference type="EMBL" id="JBBPBK010000009">
    <property type="protein sequence ID" value="KAK9278397.1"/>
    <property type="molecule type" value="Genomic_DNA"/>
</dbReference>
<comment type="caution">
    <text evidence="2">The sequence shown here is derived from an EMBL/GenBank/DDBJ whole genome shotgun (WGS) entry which is preliminary data.</text>
</comment>
<dbReference type="Proteomes" id="UP001415857">
    <property type="component" value="Unassembled WGS sequence"/>
</dbReference>
<evidence type="ECO:0000256" key="1">
    <source>
        <dbReference type="SAM" id="MobiDB-lite"/>
    </source>
</evidence>
<feature type="compositionally biased region" description="Basic and acidic residues" evidence="1">
    <location>
        <begin position="199"/>
        <end position="210"/>
    </location>
</feature>
<dbReference type="AlphaFoldDB" id="A0AAP0RI80"/>
<evidence type="ECO:0000313" key="3">
    <source>
        <dbReference type="Proteomes" id="UP001415857"/>
    </source>
</evidence>
<sequence>MGCGGSKLSPEGEVVPVGLRPLLWRRIDDLRRRRNASGLKGDALSKKELLEDAAEEDDNSSSPHDSIHVACRKSVSSPPEEEADSKVVLVVALPPLETEKKDKVHIDEDRSNKKPAAAEKEEHEKEIKKGEKEKHEKEVRKDAAMTGPTKEEVEVEVEEEGTDEEEEVVTFIQEEGFVCPGSPSFRVYYIDSLAANNKNDGKNDGIKGDESVESGASRTSDEGSVTKISKKGKKGMRFRRVIPNRRPAAVKNLLNVKSCYNPACSSHDNTRLLSPKAAA</sequence>
<feature type="compositionally biased region" description="Basic and acidic residues" evidence="1">
    <location>
        <begin position="97"/>
        <end position="143"/>
    </location>
</feature>
<name>A0AAP0RI80_LIQFO</name>
<feature type="compositionally biased region" description="Acidic residues" evidence="1">
    <location>
        <begin position="153"/>
        <end position="167"/>
    </location>
</feature>
<feature type="compositionally biased region" description="Polar residues" evidence="1">
    <location>
        <begin position="214"/>
        <end position="227"/>
    </location>
</feature>
<protein>
    <submittedName>
        <fullName evidence="2">Uncharacterized protein</fullName>
    </submittedName>
</protein>
<feature type="region of interest" description="Disordered" evidence="1">
    <location>
        <begin position="195"/>
        <end position="237"/>
    </location>
</feature>
<reference evidence="2 3" key="1">
    <citation type="journal article" date="2024" name="Plant J.">
        <title>Genome sequences and population genomics reveal climatic adaptation and genomic divergence between two closely related sweetgum species.</title>
        <authorList>
            <person name="Xu W.Q."/>
            <person name="Ren C.Q."/>
            <person name="Zhang X.Y."/>
            <person name="Comes H.P."/>
            <person name="Liu X.H."/>
            <person name="Li Y.G."/>
            <person name="Kettle C.J."/>
            <person name="Jalonen R."/>
            <person name="Gaisberger H."/>
            <person name="Ma Y.Z."/>
            <person name="Qiu Y.X."/>
        </authorList>
    </citation>
    <scope>NUCLEOTIDE SEQUENCE [LARGE SCALE GENOMIC DNA]</scope>
    <source>
        <strain evidence="2">Hangzhou</strain>
    </source>
</reference>
<evidence type="ECO:0000313" key="2">
    <source>
        <dbReference type="EMBL" id="KAK9278397.1"/>
    </source>
</evidence>
<organism evidence="2 3">
    <name type="scientific">Liquidambar formosana</name>
    <name type="common">Formosan gum</name>
    <dbReference type="NCBI Taxonomy" id="63359"/>
    <lineage>
        <taxon>Eukaryota</taxon>
        <taxon>Viridiplantae</taxon>
        <taxon>Streptophyta</taxon>
        <taxon>Embryophyta</taxon>
        <taxon>Tracheophyta</taxon>
        <taxon>Spermatophyta</taxon>
        <taxon>Magnoliopsida</taxon>
        <taxon>eudicotyledons</taxon>
        <taxon>Gunneridae</taxon>
        <taxon>Pentapetalae</taxon>
        <taxon>Saxifragales</taxon>
        <taxon>Altingiaceae</taxon>
        <taxon>Liquidambar</taxon>
    </lineage>
</organism>